<dbReference type="EMBL" id="LAZR01060087">
    <property type="protein sequence ID" value="KKK66419.1"/>
    <property type="molecule type" value="Genomic_DNA"/>
</dbReference>
<dbReference type="AlphaFoldDB" id="A0A0F8ZJ44"/>
<proteinExistence type="predicted"/>
<comment type="caution">
    <text evidence="1">The sequence shown here is derived from an EMBL/GenBank/DDBJ whole genome shotgun (WGS) entry which is preliminary data.</text>
</comment>
<organism evidence="1">
    <name type="scientific">marine sediment metagenome</name>
    <dbReference type="NCBI Taxonomy" id="412755"/>
    <lineage>
        <taxon>unclassified sequences</taxon>
        <taxon>metagenomes</taxon>
        <taxon>ecological metagenomes</taxon>
    </lineage>
</organism>
<name>A0A0F8ZJ44_9ZZZZ</name>
<protein>
    <submittedName>
        <fullName evidence="1">Uncharacterized protein</fullName>
    </submittedName>
</protein>
<sequence>MRTSEAIDFAADNAPIRPIDPGVARAWAKDFRKLEAVVEDAKNLLDAHDNGKPQYVPEGMDILRAMSQTWRLMKKSKRRCSKCKKLLSSLTEFKLTPNKSTGTIYIDKVCMVCRSRIARERKKQGITRTSKMYHCIHDPTGTYFNRHFFEAAVKKTARDGYWPPGMIWLDKNTGIKYRIEGNDVHYHMQRDLRNEPIPIVEQENQTLVRII</sequence>
<reference evidence="1" key="1">
    <citation type="journal article" date="2015" name="Nature">
        <title>Complex archaea that bridge the gap between prokaryotes and eukaryotes.</title>
        <authorList>
            <person name="Spang A."/>
            <person name="Saw J.H."/>
            <person name="Jorgensen S.L."/>
            <person name="Zaremba-Niedzwiedzka K."/>
            <person name="Martijn J."/>
            <person name="Lind A.E."/>
            <person name="van Eijk R."/>
            <person name="Schleper C."/>
            <person name="Guy L."/>
            <person name="Ettema T.J."/>
        </authorList>
    </citation>
    <scope>NUCLEOTIDE SEQUENCE</scope>
</reference>
<gene>
    <name evidence="1" type="ORF">LCGC14_2964280</name>
</gene>
<evidence type="ECO:0000313" key="1">
    <source>
        <dbReference type="EMBL" id="KKK66419.1"/>
    </source>
</evidence>
<accession>A0A0F8ZJ44</accession>